<protein>
    <submittedName>
        <fullName evidence="2">Uncharacterized protein</fullName>
    </submittedName>
</protein>
<reference evidence="2 3" key="1">
    <citation type="submission" date="2011-10" db="EMBL/GenBank/DDBJ databases">
        <title>Metabolic and evolutionary patterns in the extreme acidophile Ferroplasma acidiphilum.</title>
        <authorList>
            <person name="Golyshina O.V."/>
            <person name="Kozyavkin S.A."/>
            <person name="Tatusov R.L."/>
            <person name="Slesarev A.I."/>
            <person name="Golyshin P.N."/>
        </authorList>
    </citation>
    <scope>NUCLEOTIDE SEQUENCE [LARGE SCALE GENOMIC DNA]</scope>
    <source>
        <strain evidence="3">Y</strain>
    </source>
</reference>
<evidence type="ECO:0000256" key="1">
    <source>
        <dbReference type="SAM" id="Phobius"/>
    </source>
</evidence>
<evidence type="ECO:0000313" key="3">
    <source>
        <dbReference type="Proteomes" id="UP000192050"/>
    </source>
</evidence>
<dbReference type="AlphaFoldDB" id="A0A1V0N3B3"/>
<dbReference type="EMBL" id="CP015363">
    <property type="protein sequence ID" value="ARD84589.1"/>
    <property type="molecule type" value="Genomic_DNA"/>
</dbReference>
<dbReference type="Proteomes" id="UP000192050">
    <property type="component" value="Chromosome"/>
</dbReference>
<feature type="transmembrane region" description="Helical" evidence="1">
    <location>
        <begin position="23"/>
        <end position="43"/>
    </location>
</feature>
<evidence type="ECO:0000313" key="2">
    <source>
        <dbReference type="EMBL" id="ARD84589.1"/>
    </source>
</evidence>
<keyword evidence="1" id="KW-0472">Membrane</keyword>
<sequence length="75" mass="8947">MDSIDSDIRELYKQNKRIPPEKFMIILLTVMSINSAIIIVSLYQKSLFIRIVLELVSGILMVSYFLWFFLRIYKK</sequence>
<keyword evidence="1" id="KW-0812">Transmembrane</keyword>
<gene>
    <name evidence="2" type="ORF">FAD_0681</name>
</gene>
<keyword evidence="3" id="KW-1185">Reference proteome</keyword>
<name>A0A1V0N3B3_9ARCH</name>
<accession>A0A1V0N3B3</accession>
<organism evidence="2 3">
    <name type="scientific">Ferroplasma acidiphilum</name>
    <dbReference type="NCBI Taxonomy" id="74969"/>
    <lineage>
        <taxon>Archaea</taxon>
        <taxon>Methanobacteriati</taxon>
        <taxon>Thermoplasmatota</taxon>
        <taxon>Thermoplasmata</taxon>
        <taxon>Thermoplasmatales</taxon>
        <taxon>Ferroplasmaceae</taxon>
        <taxon>Ferroplasma</taxon>
    </lineage>
</organism>
<keyword evidence="1" id="KW-1133">Transmembrane helix</keyword>
<dbReference type="KEGG" id="fai:FAD_0681"/>
<feature type="transmembrane region" description="Helical" evidence="1">
    <location>
        <begin position="49"/>
        <end position="70"/>
    </location>
</feature>
<proteinExistence type="predicted"/>